<proteinExistence type="predicted"/>
<gene>
    <name evidence="2" type="ORF">GGR47_002025</name>
</gene>
<feature type="compositionally biased region" description="Acidic residues" evidence="1">
    <location>
        <begin position="202"/>
        <end position="211"/>
    </location>
</feature>
<evidence type="ECO:0000313" key="2">
    <source>
        <dbReference type="EMBL" id="MBB3875784.1"/>
    </source>
</evidence>
<feature type="region of interest" description="Disordered" evidence="1">
    <location>
        <begin position="178"/>
        <end position="227"/>
    </location>
</feature>
<organism evidence="2 3">
    <name type="scientific">Sphingomonas aquatilis</name>
    <dbReference type="NCBI Taxonomy" id="93063"/>
    <lineage>
        <taxon>Bacteria</taxon>
        <taxon>Pseudomonadati</taxon>
        <taxon>Pseudomonadota</taxon>
        <taxon>Alphaproteobacteria</taxon>
        <taxon>Sphingomonadales</taxon>
        <taxon>Sphingomonadaceae</taxon>
        <taxon>Sphingomonas</taxon>
    </lineage>
</organism>
<feature type="compositionally biased region" description="Low complexity" evidence="1">
    <location>
        <begin position="182"/>
        <end position="201"/>
    </location>
</feature>
<evidence type="ECO:0008006" key="4">
    <source>
        <dbReference type="Google" id="ProtNLM"/>
    </source>
</evidence>
<dbReference type="InterPro" id="IPR019225">
    <property type="entry name" value="DUF2155"/>
</dbReference>
<dbReference type="Pfam" id="PF09923">
    <property type="entry name" value="DUF2155"/>
    <property type="match status" value="1"/>
</dbReference>
<protein>
    <recommendedName>
        <fullName evidence="4">DUF2155 domain-containing protein</fullName>
    </recommendedName>
</protein>
<accession>A0AAW3TT32</accession>
<evidence type="ECO:0000256" key="1">
    <source>
        <dbReference type="SAM" id="MobiDB-lite"/>
    </source>
</evidence>
<evidence type="ECO:0000313" key="3">
    <source>
        <dbReference type="Proteomes" id="UP000528945"/>
    </source>
</evidence>
<dbReference type="AlphaFoldDB" id="A0AAW3TT32"/>
<feature type="compositionally biased region" description="Low complexity" evidence="1">
    <location>
        <begin position="212"/>
        <end position="227"/>
    </location>
</feature>
<keyword evidence="3" id="KW-1185">Reference proteome</keyword>
<dbReference type="EMBL" id="JACIDB010000003">
    <property type="protein sequence ID" value="MBB3875784.1"/>
    <property type="molecule type" value="Genomic_DNA"/>
</dbReference>
<name>A0AAW3TT32_9SPHN</name>
<sequence length="227" mass="23679">MSPRIGRWLAAGVLLVAIAVAGVFGYRAWHGSNGPANRTVATQDLPADPAKGDGIETIAASDTTLPTGGTPMAERVAVVGLLNKRNGVSRDLTLKPGQAVRIGDAIVRLRACEKTAPWEQDPLTGAFVQLDVRGTDRHWRRAFSGWLFKERPALNVVQHPVYDVWTKSCTMSWPETGPDTVSAASGGAARSSAKKSGGADADASEGDDAAPADEPVAPSSAPASNAQ</sequence>
<comment type="caution">
    <text evidence="2">The sequence shown here is derived from an EMBL/GenBank/DDBJ whole genome shotgun (WGS) entry which is preliminary data.</text>
</comment>
<reference evidence="2 3" key="1">
    <citation type="submission" date="2020-08" db="EMBL/GenBank/DDBJ databases">
        <title>Genomic Encyclopedia of Type Strains, Phase IV (KMG-IV): sequencing the most valuable type-strain genomes for metagenomic binning, comparative biology and taxonomic classification.</title>
        <authorList>
            <person name="Goeker M."/>
        </authorList>
    </citation>
    <scope>NUCLEOTIDE SEQUENCE [LARGE SCALE GENOMIC DNA]</scope>
    <source>
        <strain evidence="2 3">DSM 15581</strain>
    </source>
</reference>
<dbReference type="Proteomes" id="UP000528945">
    <property type="component" value="Unassembled WGS sequence"/>
</dbReference>